<dbReference type="Pfam" id="PF04402">
    <property type="entry name" value="SIMPL"/>
    <property type="match status" value="1"/>
</dbReference>
<accession>A0A1D7VI25</accession>
<feature type="region of interest" description="Disordered" evidence="1">
    <location>
        <begin position="1"/>
        <end position="28"/>
    </location>
</feature>
<dbReference type="PANTHER" id="PTHR34387:SF1">
    <property type="entry name" value="PERIPLASMIC IMMUNOGENIC PROTEIN"/>
    <property type="match status" value="1"/>
</dbReference>
<evidence type="ECO:0000313" key="2">
    <source>
        <dbReference type="EMBL" id="AOP46404.1"/>
    </source>
</evidence>
<dbReference type="Gene3D" id="3.30.110.170">
    <property type="entry name" value="Protein of unknown function (DUF541), domain 1"/>
    <property type="match status" value="1"/>
</dbReference>
<organism evidence="2 3">
    <name type="scientific">Streptomyces lydicus</name>
    <dbReference type="NCBI Taxonomy" id="47763"/>
    <lineage>
        <taxon>Bacteria</taxon>
        <taxon>Bacillati</taxon>
        <taxon>Actinomycetota</taxon>
        <taxon>Actinomycetes</taxon>
        <taxon>Kitasatosporales</taxon>
        <taxon>Streptomycetaceae</taxon>
        <taxon>Streptomyces</taxon>
    </lineage>
</organism>
<dbReference type="InterPro" id="IPR052022">
    <property type="entry name" value="26kDa_periplasmic_antigen"/>
</dbReference>
<sequence>MTDPTHDAPIEDTPIDPTPTVTPAPLPYGTPDAPRLAVRGEARLEVDPEIARITVTISARGTDRTAALTDLTRRNEQALTLLKSYGDALEKLETGAFSLTPELTDKGRHERIRAYHGRVSHTATLNDFTTLGELTTRLADLDLTRVDGPWWALRPDSPAHRAARTQAVHEAVQRAREYAEALGARLDAVLEIADLGAENTAPAAGPAMRSFAGYGGAPVQESAPALDLEPQRQTVYANVNARFTMTRPAL</sequence>
<dbReference type="Proteomes" id="UP000094094">
    <property type="component" value="Chromosome"/>
</dbReference>
<evidence type="ECO:0000313" key="3">
    <source>
        <dbReference type="Proteomes" id="UP000094094"/>
    </source>
</evidence>
<proteinExistence type="predicted"/>
<protein>
    <recommendedName>
        <fullName evidence="4">SIMPL domain-containing protein</fullName>
    </recommendedName>
</protein>
<reference evidence="2 3" key="1">
    <citation type="submission" date="2016-09" db="EMBL/GenBank/DDBJ databases">
        <title>Complete genome sequencing of Streptomyces lydicus 103 and metabolic pathways analysis of antibiotic biosynthesis.</title>
        <authorList>
            <person name="Jia N."/>
            <person name="Ding M.-Z."/>
            <person name="Gao F."/>
            <person name="Yuan Y.-J."/>
        </authorList>
    </citation>
    <scope>NUCLEOTIDE SEQUENCE [LARGE SCALE GENOMIC DNA]</scope>
    <source>
        <strain evidence="2 3">103</strain>
    </source>
</reference>
<evidence type="ECO:0008006" key="4">
    <source>
        <dbReference type="Google" id="ProtNLM"/>
    </source>
</evidence>
<dbReference type="InterPro" id="IPR007497">
    <property type="entry name" value="SIMPL/DUF541"/>
</dbReference>
<dbReference type="GO" id="GO:0006974">
    <property type="term" value="P:DNA damage response"/>
    <property type="evidence" value="ECO:0007669"/>
    <property type="project" value="TreeGrafter"/>
</dbReference>
<dbReference type="KEGG" id="slc:SL103_09260"/>
<keyword evidence="3" id="KW-1185">Reference proteome</keyword>
<feature type="compositionally biased region" description="Pro residues" evidence="1">
    <location>
        <begin position="16"/>
        <end position="28"/>
    </location>
</feature>
<dbReference type="AlphaFoldDB" id="A0A1D7VI25"/>
<dbReference type="Gene3D" id="3.30.70.2970">
    <property type="entry name" value="Protein of unknown function (DUF541), domain 2"/>
    <property type="match status" value="1"/>
</dbReference>
<dbReference type="PANTHER" id="PTHR34387">
    <property type="entry name" value="SLR1258 PROTEIN"/>
    <property type="match status" value="1"/>
</dbReference>
<name>A0A1D7VI25_9ACTN</name>
<dbReference type="RefSeq" id="WP_069568252.1">
    <property type="nucleotide sequence ID" value="NZ_CP017157.1"/>
</dbReference>
<gene>
    <name evidence="2" type="ORF">SL103_09260</name>
</gene>
<dbReference type="EMBL" id="CP017157">
    <property type="protein sequence ID" value="AOP46404.1"/>
    <property type="molecule type" value="Genomic_DNA"/>
</dbReference>
<evidence type="ECO:0000256" key="1">
    <source>
        <dbReference type="SAM" id="MobiDB-lite"/>
    </source>
</evidence>